<dbReference type="Proteomes" id="UP000266861">
    <property type="component" value="Unassembled WGS sequence"/>
</dbReference>
<feature type="region of interest" description="Disordered" evidence="1">
    <location>
        <begin position="1"/>
        <end position="31"/>
    </location>
</feature>
<keyword evidence="3" id="KW-1185">Reference proteome</keyword>
<comment type="caution">
    <text evidence="2">The sequence shown here is derived from an EMBL/GenBank/DDBJ whole genome shotgun (WGS) entry which is preliminary data.</text>
</comment>
<gene>
    <name evidence="2" type="ORF">Glove_164g56</name>
</gene>
<name>A0A397IRA6_9GLOM</name>
<organism evidence="2 3">
    <name type="scientific">Diversispora epigaea</name>
    <dbReference type="NCBI Taxonomy" id="1348612"/>
    <lineage>
        <taxon>Eukaryota</taxon>
        <taxon>Fungi</taxon>
        <taxon>Fungi incertae sedis</taxon>
        <taxon>Mucoromycota</taxon>
        <taxon>Glomeromycotina</taxon>
        <taxon>Glomeromycetes</taxon>
        <taxon>Diversisporales</taxon>
        <taxon>Diversisporaceae</taxon>
        <taxon>Diversispora</taxon>
    </lineage>
</organism>
<feature type="compositionally biased region" description="Low complexity" evidence="1">
    <location>
        <begin position="16"/>
        <end position="31"/>
    </location>
</feature>
<dbReference type="AlphaFoldDB" id="A0A397IRA6"/>
<evidence type="ECO:0000256" key="1">
    <source>
        <dbReference type="SAM" id="MobiDB-lite"/>
    </source>
</evidence>
<proteinExistence type="predicted"/>
<feature type="compositionally biased region" description="Basic and acidic residues" evidence="1">
    <location>
        <begin position="1"/>
        <end position="15"/>
    </location>
</feature>
<protein>
    <submittedName>
        <fullName evidence="2">Uncharacterized protein</fullName>
    </submittedName>
</protein>
<reference evidence="2 3" key="1">
    <citation type="submission" date="2018-08" db="EMBL/GenBank/DDBJ databases">
        <title>Genome and evolution of the arbuscular mycorrhizal fungus Diversispora epigaea (formerly Glomus versiforme) and its bacterial endosymbionts.</title>
        <authorList>
            <person name="Sun X."/>
            <person name="Fei Z."/>
            <person name="Harrison M."/>
        </authorList>
    </citation>
    <scope>NUCLEOTIDE SEQUENCE [LARGE SCALE GENOMIC DNA]</scope>
    <source>
        <strain evidence="2 3">IT104</strain>
    </source>
</reference>
<evidence type="ECO:0000313" key="2">
    <source>
        <dbReference type="EMBL" id="RHZ78481.1"/>
    </source>
</evidence>
<dbReference type="EMBL" id="PQFF01000154">
    <property type="protein sequence ID" value="RHZ78481.1"/>
    <property type="molecule type" value="Genomic_DNA"/>
</dbReference>
<evidence type="ECO:0000313" key="3">
    <source>
        <dbReference type="Proteomes" id="UP000266861"/>
    </source>
</evidence>
<accession>A0A397IRA6</accession>
<sequence length="111" mass="12668">MRKIISRDSAEERETITNATTTTKTSATSLSSTFLGDSNRLKLSEKRLDRRRNNEILSSLTSNRSNTTFRSTTSYNETTRVNKRKVITNKQEIIISKTLANIERPIKVDLC</sequence>